<feature type="region of interest" description="Disordered" evidence="2">
    <location>
        <begin position="1"/>
        <end position="37"/>
    </location>
</feature>
<dbReference type="OMA" id="LKIHKYY"/>
<proteinExistence type="predicted"/>
<sequence>MEMERDLPTEDASMELDGGGDAQPSKSQLTLRSSWSQDTMTVSTDELPRSSELCCDAIHLDLLVEKGLIEYDMLDQQTEDEAGDYSRRLTSTSDLGGIADIVNEMRKEFIGKLSSNAKGLKRILIQGIIEPEEGRSVLRDQNSELAAKNVSEVEMEVPKFINDKECRQEEFSAEDVKRDDDIVQLINDINQFTSEVERDPDGADWSQFRANLLKIHRHYVQSPATIAPYQIGVSSSDISVPLDDLKNQAKYLRRNIQGLESKMLNLDQTFEEFSENCKCSMISKESAEHDMEALSIMRERIGQRLSELEDEFRRARIHLFLGANDADQKN</sequence>
<dbReference type="Proteomes" id="UP001652661">
    <property type="component" value="Chromosome 3L"/>
</dbReference>
<protein>
    <submittedName>
        <fullName evidence="4">Uncharacterized protein isoform X1</fullName>
    </submittedName>
</protein>
<evidence type="ECO:0000313" key="3">
    <source>
        <dbReference type="Proteomes" id="UP001652661"/>
    </source>
</evidence>
<name>A0A6P4IZL0_DROKI</name>
<dbReference type="OrthoDB" id="7844404at2759"/>
<dbReference type="GeneID" id="108083310"/>
<organism evidence="3 4">
    <name type="scientific">Drosophila kikkawai</name>
    <name type="common">Fruit fly</name>
    <dbReference type="NCBI Taxonomy" id="30033"/>
    <lineage>
        <taxon>Eukaryota</taxon>
        <taxon>Metazoa</taxon>
        <taxon>Ecdysozoa</taxon>
        <taxon>Arthropoda</taxon>
        <taxon>Hexapoda</taxon>
        <taxon>Insecta</taxon>
        <taxon>Pterygota</taxon>
        <taxon>Neoptera</taxon>
        <taxon>Endopterygota</taxon>
        <taxon>Diptera</taxon>
        <taxon>Brachycera</taxon>
        <taxon>Muscomorpha</taxon>
        <taxon>Ephydroidea</taxon>
        <taxon>Drosophilidae</taxon>
        <taxon>Drosophila</taxon>
        <taxon>Sophophora</taxon>
    </lineage>
</organism>
<feature type="compositionally biased region" description="Polar residues" evidence="2">
    <location>
        <begin position="24"/>
        <end position="37"/>
    </location>
</feature>
<feature type="coiled-coil region" evidence="1">
    <location>
        <begin position="242"/>
        <end position="311"/>
    </location>
</feature>
<evidence type="ECO:0000256" key="1">
    <source>
        <dbReference type="SAM" id="Coils"/>
    </source>
</evidence>
<evidence type="ECO:0000313" key="4">
    <source>
        <dbReference type="RefSeq" id="XP_017034537.1"/>
    </source>
</evidence>
<evidence type="ECO:0000256" key="2">
    <source>
        <dbReference type="SAM" id="MobiDB-lite"/>
    </source>
</evidence>
<keyword evidence="3" id="KW-1185">Reference proteome</keyword>
<dbReference type="RefSeq" id="XP_017034537.1">
    <property type="nucleotide sequence ID" value="XM_017179048.3"/>
</dbReference>
<gene>
    <name evidence="4" type="primary">LOC108083310</name>
</gene>
<accession>A0A6P4IZL0</accession>
<reference evidence="4" key="1">
    <citation type="submission" date="2025-08" db="UniProtKB">
        <authorList>
            <consortium name="RefSeq"/>
        </authorList>
    </citation>
    <scope>IDENTIFICATION</scope>
    <source>
        <strain evidence="4">14028-0561.14</strain>
        <tissue evidence="4">Whole fly</tissue>
    </source>
</reference>
<keyword evidence="1" id="KW-0175">Coiled coil</keyword>
<dbReference type="AlphaFoldDB" id="A0A6P4IZL0"/>